<name>A0A9J6PD30_9PROT</name>
<proteinExistence type="predicted"/>
<dbReference type="EMBL" id="JAMZFT010000001">
    <property type="protein sequence ID" value="MCP1335720.1"/>
    <property type="molecule type" value="Genomic_DNA"/>
</dbReference>
<dbReference type="AlphaFoldDB" id="A0A9J6PD30"/>
<keyword evidence="2" id="KW-1185">Reference proteome</keyword>
<gene>
    <name evidence="1" type="ORF">NJQ99_04795</name>
</gene>
<comment type="caution">
    <text evidence="1">The sequence shown here is derived from an EMBL/GenBank/DDBJ whole genome shotgun (WGS) entry which is preliminary data.</text>
</comment>
<dbReference type="RefSeq" id="WP_269331654.1">
    <property type="nucleotide sequence ID" value="NZ_JAMZFT010000001.1"/>
</dbReference>
<dbReference type="InterPro" id="IPR024409">
    <property type="entry name" value="DUF3833"/>
</dbReference>
<dbReference type="Proteomes" id="UP001055804">
    <property type="component" value="Unassembled WGS sequence"/>
</dbReference>
<reference evidence="1" key="1">
    <citation type="submission" date="2022-06" db="EMBL/GenBank/DDBJ databases">
        <title>Isolation and Genomics of Futiania mangrovii gen. nov., sp. nov., a Rare and Metabolically-versatile member in the Class Alphaproteobacteria.</title>
        <authorList>
            <person name="Liu L."/>
            <person name="Huang W.-C."/>
            <person name="Pan J."/>
            <person name="Li J."/>
            <person name="Huang Y."/>
            <person name="Du H."/>
            <person name="Liu Y."/>
            <person name="Li M."/>
        </authorList>
    </citation>
    <scope>NUCLEOTIDE SEQUENCE</scope>
    <source>
        <strain evidence="1">FT118</strain>
    </source>
</reference>
<protein>
    <submittedName>
        <fullName evidence="1">DUF3833 domain-containing protein</fullName>
    </submittedName>
</protein>
<accession>A0A9J6PD30</accession>
<evidence type="ECO:0000313" key="1">
    <source>
        <dbReference type="EMBL" id="MCP1335720.1"/>
    </source>
</evidence>
<organism evidence="1 2">
    <name type="scientific">Futiania mangrovi</name>
    <dbReference type="NCBI Taxonomy" id="2959716"/>
    <lineage>
        <taxon>Bacteria</taxon>
        <taxon>Pseudomonadati</taxon>
        <taxon>Pseudomonadota</taxon>
        <taxon>Alphaproteobacteria</taxon>
        <taxon>Futianiales</taxon>
        <taxon>Futianiaceae</taxon>
        <taxon>Futiania</taxon>
    </lineage>
</organism>
<evidence type="ECO:0000313" key="2">
    <source>
        <dbReference type="Proteomes" id="UP001055804"/>
    </source>
</evidence>
<sequence>MSWSRLGLAGLLALVLAGCGGMNVQDFKGREPRLVIEDYFAGRTLAWGMFHDRFGNLRREFEVTIDGTWDEAKQTLTLVEDFVYADGEEERRVWTIVKTGPDTYTGTADGVVGTAEGEAQGNTLNWRYTFALPVGESVWNVQFDDWLYLQPGGALLNRAVVSKFGLTLGEVSLAFVKPEKLSAAAGNEPMQTAAAE</sequence>
<dbReference type="Pfam" id="PF12915">
    <property type="entry name" value="DUF3833"/>
    <property type="match status" value="1"/>
</dbReference>
<dbReference type="PROSITE" id="PS51257">
    <property type="entry name" value="PROKAR_LIPOPROTEIN"/>
    <property type="match status" value="1"/>
</dbReference>